<evidence type="ECO:0000313" key="3">
    <source>
        <dbReference type="Proteomes" id="UP000789739"/>
    </source>
</evidence>
<protein>
    <submittedName>
        <fullName evidence="2">4256_t:CDS:1</fullName>
    </submittedName>
</protein>
<accession>A0A9N9DBV8</accession>
<feature type="transmembrane region" description="Helical" evidence="1">
    <location>
        <begin position="7"/>
        <end position="24"/>
    </location>
</feature>
<evidence type="ECO:0000256" key="1">
    <source>
        <dbReference type="SAM" id="Phobius"/>
    </source>
</evidence>
<comment type="caution">
    <text evidence="2">The sequence shown here is derived from an EMBL/GenBank/DDBJ whole genome shotgun (WGS) entry which is preliminary data.</text>
</comment>
<reference evidence="2" key="1">
    <citation type="submission" date="2021-06" db="EMBL/GenBank/DDBJ databases">
        <authorList>
            <person name="Kallberg Y."/>
            <person name="Tangrot J."/>
            <person name="Rosling A."/>
        </authorList>
    </citation>
    <scope>NUCLEOTIDE SEQUENCE</scope>
    <source>
        <strain evidence="2">BR232B</strain>
    </source>
</reference>
<proteinExistence type="predicted"/>
<keyword evidence="3" id="KW-1185">Reference proteome</keyword>
<keyword evidence="1" id="KW-0472">Membrane</keyword>
<dbReference type="AlphaFoldDB" id="A0A9N9DBV8"/>
<dbReference type="Proteomes" id="UP000789739">
    <property type="component" value="Unassembled WGS sequence"/>
</dbReference>
<keyword evidence="1" id="KW-1133">Transmembrane helix</keyword>
<organism evidence="2 3">
    <name type="scientific">Paraglomus brasilianum</name>
    <dbReference type="NCBI Taxonomy" id="144538"/>
    <lineage>
        <taxon>Eukaryota</taxon>
        <taxon>Fungi</taxon>
        <taxon>Fungi incertae sedis</taxon>
        <taxon>Mucoromycota</taxon>
        <taxon>Glomeromycotina</taxon>
        <taxon>Glomeromycetes</taxon>
        <taxon>Paraglomerales</taxon>
        <taxon>Paraglomeraceae</taxon>
        <taxon>Paraglomus</taxon>
    </lineage>
</organism>
<name>A0A9N9DBV8_9GLOM</name>
<keyword evidence="1" id="KW-0812">Transmembrane</keyword>
<evidence type="ECO:0000313" key="2">
    <source>
        <dbReference type="EMBL" id="CAG8634225.1"/>
    </source>
</evidence>
<sequence length="95" mass="11204">MANWKMLVARIELCLALIMMYYIVESVESEWLMETGENKRNIENGDFLSLIFICRARNVDQNLVAVLKRELCGLELRRVVGWKVNRFTEGYLDKM</sequence>
<gene>
    <name evidence="2" type="ORF">PBRASI_LOCUS9416</name>
</gene>
<dbReference type="EMBL" id="CAJVPI010002043">
    <property type="protein sequence ID" value="CAG8634225.1"/>
    <property type="molecule type" value="Genomic_DNA"/>
</dbReference>